<dbReference type="RefSeq" id="WP_049952459.1">
    <property type="nucleotide sequence ID" value="NZ_CP007055.1"/>
</dbReference>
<evidence type="ECO:0000256" key="1">
    <source>
        <dbReference type="ARBA" id="ARBA00006586"/>
    </source>
</evidence>
<evidence type="ECO:0000256" key="4">
    <source>
        <dbReference type="SAM" id="MobiDB-lite"/>
    </source>
</evidence>
<dbReference type="PANTHER" id="PTHR34218:SF4">
    <property type="entry name" value="ACYL-HOMOSERINE LACTONE ACYLASE QUIP"/>
    <property type="match status" value="1"/>
</dbReference>
<dbReference type="PROSITE" id="PS51318">
    <property type="entry name" value="TAT"/>
    <property type="match status" value="1"/>
</dbReference>
<dbReference type="Gene3D" id="2.30.120.10">
    <property type="match status" value="1"/>
</dbReference>
<dbReference type="GeneID" id="25144928"/>
<dbReference type="InterPro" id="IPR002692">
    <property type="entry name" value="S45"/>
</dbReference>
<dbReference type="PANTHER" id="PTHR34218">
    <property type="entry name" value="PEPTIDASE S45 PENICILLIN AMIDASE"/>
    <property type="match status" value="1"/>
</dbReference>
<dbReference type="GO" id="GO:0017000">
    <property type="term" value="P:antibiotic biosynthetic process"/>
    <property type="evidence" value="ECO:0007669"/>
    <property type="project" value="InterPro"/>
</dbReference>
<dbReference type="Proteomes" id="UP000019024">
    <property type="component" value="Chromosome"/>
</dbReference>
<dbReference type="STRING" id="797299.HALLA_10690"/>
<evidence type="ECO:0000313" key="6">
    <source>
        <dbReference type="Proteomes" id="UP000019024"/>
    </source>
</evidence>
<organism evidence="5 6">
    <name type="scientific">Halostagnicola larsenii XH-48</name>
    <dbReference type="NCBI Taxonomy" id="797299"/>
    <lineage>
        <taxon>Archaea</taxon>
        <taxon>Methanobacteriati</taxon>
        <taxon>Methanobacteriota</taxon>
        <taxon>Stenosarchaea group</taxon>
        <taxon>Halobacteria</taxon>
        <taxon>Halobacteriales</taxon>
        <taxon>Natrialbaceae</taxon>
        <taxon>Halostagnicola</taxon>
    </lineage>
</organism>
<name>W0JQH9_9EURY</name>
<proteinExistence type="inferred from homology"/>
<dbReference type="HOGENOM" id="CLU_011790_0_1_2"/>
<dbReference type="InterPro" id="IPR023343">
    <property type="entry name" value="Penicillin_amidase_dom1"/>
</dbReference>
<reference evidence="5 6" key="1">
    <citation type="submission" date="2014-01" db="EMBL/GenBank/DDBJ databases">
        <authorList>
            <consortium name="DOE Joint Genome Institute"/>
            <person name="Anderson I."/>
            <person name="Huntemann M."/>
            <person name="Han J."/>
            <person name="Chen A."/>
            <person name="Kyrpides N."/>
            <person name="Mavromatis K."/>
            <person name="Markowitz V."/>
            <person name="Palaniappan K."/>
            <person name="Ivanova N."/>
            <person name="Schaumberg A."/>
            <person name="Pati A."/>
            <person name="Liolios K."/>
            <person name="Nordberg H.P."/>
            <person name="Cantor M.N."/>
            <person name="Hua S.X."/>
            <person name="Woyke T."/>
        </authorList>
    </citation>
    <scope>NUCLEOTIDE SEQUENCE [LARGE SCALE GENOMIC DNA]</scope>
    <source>
        <strain evidence="5 6">XH-48</strain>
    </source>
</reference>
<gene>
    <name evidence="5" type="ORF">HALLA_10690</name>
</gene>
<dbReference type="KEGG" id="hlr:HALLA_10690"/>
<dbReference type="CDD" id="cd03747">
    <property type="entry name" value="Ntn_PGA_like"/>
    <property type="match status" value="1"/>
</dbReference>
<evidence type="ECO:0000256" key="2">
    <source>
        <dbReference type="ARBA" id="ARBA00022801"/>
    </source>
</evidence>
<dbReference type="OrthoDB" id="56056at2157"/>
<accession>W0JQH9</accession>
<dbReference type="InterPro" id="IPR006311">
    <property type="entry name" value="TAT_signal"/>
</dbReference>
<dbReference type="Pfam" id="PF01804">
    <property type="entry name" value="Penicil_amidase"/>
    <property type="match status" value="1"/>
</dbReference>
<evidence type="ECO:0000313" key="5">
    <source>
        <dbReference type="EMBL" id="AHF99252.1"/>
    </source>
</evidence>
<dbReference type="Gene3D" id="1.10.439.10">
    <property type="entry name" value="Penicillin Amidohydrolase, domain 1"/>
    <property type="match status" value="1"/>
</dbReference>
<keyword evidence="3" id="KW-0865">Zymogen</keyword>
<feature type="compositionally biased region" description="Basic and acidic residues" evidence="4">
    <location>
        <begin position="225"/>
        <end position="235"/>
    </location>
</feature>
<dbReference type="SUPFAM" id="SSF56235">
    <property type="entry name" value="N-terminal nucleophile aminohydrolases (Ntn hydrolases)"/>
    <property type="match status" value="1"/>
</dbReference>
<dbReference type="InterPro" id="IPR043147">
    <property type="entry name" value="Penicillin_amidase_A-knob"/>
</dbReference>
<dbReference type="PATRIC" id="fig|797299.3.peg.1170"/>
<keyword evidence="6" id="KW-1185">Reference proteome</keyword>
<dbReference type="MEROPS" id="S45.003"/>
<dbReference type="GO" id="GO:0016811">
    <property type="term" value="F:hydrolase activity, acting on carbon-nitrogen (but not peptide) bonds, in linear amides"/>
    <property type="evidence" value="ECO:0007669"/>
    <property type="project" value="InterPro"/>
</dbReference>
<dbReference type="InterPro" id="IPR029055">
    <property type="entry name" value="Ntn_hydrolases_N"/>
</dbReference>
<sequence length="821" mass="90596">MTDPISRRRILAGALALGVGGLSLSAANDLLDDFAPLSGDVWGATDRTPPESVQSPHGEATVAVDDDGVPHVEADEEEAAYFAVGYLQSFDRLFQLDLQRRSMRGRVSEVVGDALLEDDEFHVSMDFLGAAQATWDELADSRAGTMLSAYADGVNAAMEREPLPLEFRLLSYEPRAWTPVDSLLLDKQIAWDLTGNFDALRQAVVADRLGEGVLEELYPSSLDHDTPIIRDEHTVGIDTAGTEADGDTGDESRSLGSESRSSSREPRSLGRGSNGKRLAEWLSRFESQPGVGSNSWVVSGAHTSSGNPIVANDPHLTLMTPALWYEQHVETAERSVRGVTFPGIPFVIIGANDDGAWGFTNVGADVLDCYEYEIDEDGRRYRYDGEWREFDTEKREIPVAGGQNRTKTIRKTVHGPVIERDGETVGVAWTGLSATHTAEAIYELGRSSGLEDVLAALERFDAPTQNAVYADTDGRTLYAMTGRLPIRRIDGERVGGDRIFDGSAGEAEWDGFEPYGASSWDGFVPFDEKPHVVDPDVLATANQRVRDDPGRYIGVDYADPYRGRRIYDALDERVEAEAPIDPADHRDVQRDLIDGRASQLVPELLEAIESNAADGDRSEELERTADLLEEWSFRMERESRGALVFARWIDHLKRVVFEPEFGDAGLDESYYPSDWILATLPEDSEFFADTARERAFLDALYRALAEIDDAGWETYGDWNTTRAIDHPLGVEAGFLNYEELAADGSRATLKNYRVASGVGSSWRMVVEAGGEGWGIVAGGNSGDFFSPHYDDQFEPWLEGEYKSMDRTVDGEREITFEEGST</sequence>
<comment type="similarity">
    <text evidence="1">Belongs to the peptidase S45 family.</text>
</comment>
<dbReference type="Gene3D" id="1.10.1400.10">
    <property type="match status" value="1"/>
</dbReference>
<dbReference type="InterPro" id="IPR014395">
    <property type="entry name" value="Pen/GL7ACA/AHL_acylase"/>
</dbReference>
<dbReference type="AlphaFoldDB" id="W0JQH9"/>
<dbReference type="InterPro" id="IPR043146">
    <property type="entry name" value="Penicillin_amidase_N_B-knob"/>
</dbReference>
<evidence type="ECO:0000256" key="3">
    <source>
        <dbReference type="ARBA" id="ARBA00023145"/>
    </source>
</evidence>
<dbReference type="PIRSF" id="PIRSF001227">
    <property type="entry name" value="Pen_acylase"/>
    <property type="match status" value="1"/>
</dbReference>
<dbReference type="EMBL" id="CP007055">
    <property type="protein sequence ID" value="AHF99252.1"/>
    <property type="molecule type" value="Genomic_DNA"/>
</dbReference>
<feature type="region of interest" description="Disordered" evidence="4">
    <location>
        <begin position="225"/>
        <end position="274"/>
    </location>
</feature>
<dbReference type="Gene3D" id="3.60.20.10">
    <property type="entry name" value="Glutamine Phosphoribosylpyrophosphate, subunit 1, domain 1"/>
    <property type="match status" value="1"/>
</dbReference>
<protein>
    <submittedName>
        <fullName evidence="5">Peptidase S45</fullName>
    </submittedName>
</protein>
<keyword evidence="2" id="KW-0378">Hydrolase</keyword>
<dbReference type="eggNOG" id="arCOG04082">
    <property type="taxonomic scope" value="Archaea"/>
</dbReference>